<dbReference type="PANTHER" id="PTHR11228:SF34">
    <property type="entry name" value="TUNGSTEN-CONTAINING ALDEHYDE FERREDOXIN OXIDOREDUCTASE COFACTOR MODIFYING PROTEIN"/>
    <property type="match status" value="1"/>
</dbReference>
<gene>
    <name evidence="6" type="ORF">ITI46_28675</name>
</gene>
<keyword evidence="7" id="KW-1185">Reference proteome</keyword>
<evidence type="ECO:0000256" key="2">
    <source>
        <dbReference type="ARBA" id="ARBA00022723"/>
    </source>
</evidence>
<dbReference type="PANTHER" id="PTHR11228">
    <property type="entry name" value="RADICAL SAM DOMAIN PROTEIN"/>
    <property type="match status" value="1"/>
</dbReference>
<dbReference type="InterPro" id="IPR050377">
    <property type="entry name" value="Radical_SAM_PqqE_MftC-like"/>
</dbReference>
<proteinExistence type="predicted"/>
<sequence length="365" mass="40498">MFDHQALRGISSQVPVYVSQDRTLRVKVIDACGMTCTFCHNEGTPVSADNPNRAPDGQFIMTGPSGRTSIYLSTNGARFVCAPVRPDESFRAALTQLQEALDFNEVHFTGGEPTLHPSLPQLVALAKEEGYEVSVTSNGENGKKMLPGCAKAGLDHVNFSIFGTTADELAQVQNKRLSKRPLAERKIKALDASIHQAMMLGLGTRANIVLPNKDHVPRVHRLLTKYAPQLSVRVLSSLEDGDDSLNAIELLLQQLGAEPEEVHVIAGTSGFRVSYRLSEERRLMVKHIRSLRLPRTCASCRFNNSQDCQEGYYGVRLYRDPKGIFHVGVCIQRMDLCLPVDEFVNGPLCDEIREVRERDRRDLAA</sequence>
<keyword evidence="4" id="KW-0411">Iron-sulfur</keyword>
<feature type="domain" description="Radical SAM core" evidence="5">
    <location>
        <begin position="16"/>
        <end position="303"/>
    </location>
</feature>
<dbReference type="EMBL" id="JADKMA010000202">
    <property type="protein sequence ID" value="MBO8195595.1"/>
    <property type="molecule type" value="Genomic_DNA"/>
</dbReference>
<evidence type="ECO:0000256" key="4">
    <source>
        <dbReference type="ARBA" id="ARBA00023014"/>
    </source>
</evidence>
<dbReference type="CDD" id="cd01335">
    <property type="entry name" value="Radical_SAM"/>
    <property type="match status" value="1"/>
</dbReference>
<dbReference type="SFLD" id="SFLDS00029">
    <property type="entry name" value="Radical_SAM"/>
    <property type="match status" value="1"/>
</dbReference>
<dbReference type="PROSITE" id="PS51918">
    <property type="entry name" value="RADICAL_SAM"/>
    <property type="match status" value="1"/>
</dbReference>
<keyword evidence="3" id="KW-0408">Iron</keyword>
<dbReference type="InterPro" id="IPR058240">
    <property type="entry name" value="rSAM_sf"/>
</dbReference>
<dbReference type="Gene3D" id="3.20.20.70">
    <property type="entry name" value="Aldolase class I"/>
    <property type="match status" value="1"/>
</dbReference>
<evidence type="ECO:0000256" key="1">
    <source>
        <dbReference type="ARBA" id="ARBA00022691"/>
    </source>
</evidence>
<dbReference type="SFLD" id="SFLDG01067">
    <property type="entry name" value="SPASM/twitch_domain_containing"/>
    <property type="match status" value="1"/>
</dbReference>
<keyword evidence="1" id="KW-0949">S-adenosyl-L-methionine</keyword>
<comment type="caution">
    <text evidence="6">The sequence shown here is derived from an EMBL/GenBank/DDBJ whole genome shotgun (WGS) entry which is preliminary data.</text>
</comment>
<dbReference type="RefSeq" id="WP_209242823.1">
    <property type="nucleotide sequence ID" value="NZ_JADKMA010000202.1"/>
</dbReference>
<dbReference type="InterPro" id="IPR013785">
    <property type="entry name" value="Aldolase_TIM"/>
</dbReference>
<dbReference type="InterPro" id="IPR007197">
    <property type="entry name" value="rSAM"/>
</dbReference>
<keyword evidence="2" id="KW-0479">Metal-binding</keyword>
<reference evidence="6 7" key="1">
    <citation type="submission" date="2020-11" db="EMBL/GenBank/DDBJ databases">
        <title>Streptomyces spirodelae sp. nov., isolated from duckweed.</title>
        <authorList>
            <person name="Saimee Y."/>
            <person name="Duangmal K."/>
        </authorList>
    </citation>
    <scope>NUCLEOTIDE SEQUENCE [LARGE SCALE GENOMIC DNA]</scope>
    <source>
        <strain evidence="6 7">S16-07</strain>
    </source>
</reference>
<organism evidence="6 7">
    <name type="scientific">Streptomyces oryzae</name>
    <dbReference type="NCBI Taxonomy" id="1434886"/>
    <lineage>
        <taxon>Bacteria</taxon>
        <taxon>Bacillati</taxon>
        <taxon>Actinomycetota</taxon>
        <taxon>Actinomycetes</taxon>
        <taxon>Kitasatosporales</taxon>
        <taxon>Streptomycetaceae</taxon>
        <taxon>Streptomyces</taxon>
    </lineage>
</organism>
<dbReference type="Pfam" id="PF04055">
    <property type="entry name" value="Radical_SAM"/>
    <property type="match status" value="1"/>
</dbReference>
<evidence type="ECO:0000259" key="5">
    <source>
        <dbReference type="PROSITE" id="PS51918"/>
    </source>
</evidence>
<dbReference type="SUPFAM" id="SSF102114">
    <property type="entry name" value="Radical SAM enzymes"/>
    <property type="match status" value="1"/>
</dbReference>
<evidence type="ECO:0000313" key="6">
    <source>
        <dbReference type="EMBL" id="MBO8195595.1"/>
    </source>
</evidence>
<evidence type="ECO:0000313" key="7">
    <source>
        <dbReference type="Proteomes" id="UP001519064"/>
    </source>
</evidence>
<name>A0ABS3XJV7_9ACTN</name>
<accession>A0ABS3XJV7</accession>
<protein>
    <submittedName>
        <fullName evidence="6">Radical SAM protein</fullName>
    </submittedName>
</protein>
<evidence type="ECO:0000256" key="3">
    <source>
        <dbReference type="ARBA" id="ARBA00023004"/>
    </source>
</evidence>
<dbReference type="Proteomes" id="UP001519064">
    <property type="component" value="Unassembled WGS sequence"/>
</dbReference>